<name>A0AAP0PJF9_9MAGN</name>
<sequence length="151" mass="16878">MRHQIPELRKWIRESEYKSWNIGGTVKLGLYFIVSGERDGVKHCFIPSPAFNTPLQNPSTAPYITSLSPSSRSDNFQSRNSGSILNGNGRLHRLGSSNTFRLCGLDEEVPNSHDLGLLHRCADNDGNHRLDSGNGHPPPPARRLLLIPKLW</sequence>
<evidence type="ECO:0000256" key="1">
    <source>
        <dbReference type="SAM" id="MobiDB-lite"/>
    </source>
</evidence>
<keyword evidence="3" id="KW-1185">Reference proteome</keyword>
<dbReference type="AlphaFoldDB" id="A0AAP0PJF9"/>
<evidence type="ECO:0000313" key="3">
    <source>
        <dbReference type="Proteomes" id="UP001420932"/>
    </source>
</evidence>
<feature type="compositionally biased region" description="Polar residues" evidence="1">
    <location>
        <begin position="67"/>
        <end position="86"/>
    </location>
</feature>
<organism evidence="2 3">
    <name type="scientific">Stephania yunnanensis</name>
    <dbReference type="NCBI Taxonomy" id="152371"/>
    <lineage>
        <taxon>Eukaryota</taxon>
        <taxon>Viridiplantae</taxon>
        <taxon>Streptophyta</taxon>
        <taxon>Embryophyta</taxon>
        <taxon>Tracheophyta</taxon>
        <taxon>Spermatophyta</taxon>
        <taxon>Magnoliopsida</taxon>
        <taxon>Ranunculales</taxon>
        <taxon>Menispermaceae</taxon>
        <taxon>Menispermoideae</taxon>
        <taxon>Cissampelideae</taxon>
        <taxon>Stephania</taxon>
    </lineage>
</organism>
<gene>
    <name evidence="2" type="ORF">Syun_013005</name>
</gene>
<proteinExistence type="predicted"/>
<evidence type="ECO:0000313" key="2">
    <source>
        <dbReference type="EMBL" id="KAK9143605.1"/>
    </source>
</evidence>
<feature type="region of interest" description="Disordered" evidence="1">
    <location>
        <begin position="67"/>
        <end position="88"/>
    </location>
</feature>
<reference evidence="2 3" key="1">
    <citation type="submission" date="2024-01" db="EMBL/GenBank/DDBJ databases">
        <title>Genome assemblies of Stephania.</title>
        <authorList>
            <person name="Yang L."/>
        </authorList>
    </citation>
    <scope>NUCLEOTIDE SEQUENCE [LARGE SCALE GENOMIC DNA]</scope>
    <source>
        <strain evidence="2">YNDBR</strain>
        <tissue evidence="2">Leaf</tissue>
    </source>
</reference>
<dbReference type="Proteomes" id="UP001420932">
    <property type="component" value="Unassembled WGS sequence"/>
</dbReference>
<accession>A0AAP0PJF9</accession>
<protein>
    <submittedName>
        <fullName evidence="2">Uncharacterized protein</fullName>
    </submittedName>
</protein>
<dbReference type="EMBL" id="JBBNAF010000005">
    <property type="protein sequence ID" value="KAK9143605.1"/>
    <property type="molecule type" value="Genomic_DNA"/>
</dbReference>
<comment type="caution">
    <text evidence="2">The sequence shown here is derived from an EMBL/GenBank/DDBJ whole genome shotgun (WGS) entry which is preliminary data.</text>
</comment>